<dbReference type="AlphaFoldDB" id="A0A8J2K2J9"/>
<reference evidence="2" key="1">
    <citation type="submission" date="2021-06" db="EMBL/GenBank/DDBJ databases">
        <authorList>
            <person name="Hodson N. C."/>
            <person name="Mongue J. A."/>
            <person name="Jaron S. K."/>
        </authorList>
    </citation>
    <scope>NUCLEOTIDE SEQUENCE</scope>
</reference>
<dbReference type="Proteomes" id="UP000708208">
    <property type="component" value="Unassembled WGS sequence"/>
</dbReference>
<protein>
    <submittedName>
        <fullName evidence="2">Uncharacterized protein</fullName>
    </submittedName>
</protein>
<accession>A0A8J2K2J9</accession>
<feature type="region of interest" description="Disordered" evidence="1">
    <location>
        <begin position="71"/>
        <end position="115"/>
    </location>
</feature>
<feature type="compositionally biased region" description="Low complexity" evidence="1">
    <location>
        <begin position="86"/>
        <end position="97"/>
    </location>
</feature>
<evidence type="ECO:0000313" key="2">
    <source>
        <dbReference type="EMBL" id="CAG7718478.1"/>
    </source>
</evidence>
<proteinExistence type="predicted"/>
<name>A0A8J2K2J9_9HEXA</name>
<comment type="caution">
    <text evidence="2">The sequence shown here is derived from an EMBL/GenBank/DDBJ whole genome shotgun (WGS) entry which is preliminary data.</text>
</comment>
<evidence type="ECO:0000256" key="1">
    <source>
        <dbReference type="SAM" id="MobiDB-lite"/>
    </source>
</evidence>
<sequence>MYEEILLGKIKYIYEPIWFNSTPHGTYTEHKLQPQRCLRKFRPQLWEPPTLYQSMEPIVKPEFITGTIYQRSHPSVGPTPSPLSIPPRLSTSTLSSPIEKKYMGAEGFQSTLSSP</sequence>
<gene>
    <name evidence="2" type="ORF">AFUS01_LOCUS7868</name>
</gene>
<dbReference type="EMBL" id="CAJVCH010053799">
    <property type="protein sequence ID" value="CAG7718478.1"/>
    <property type="molecule type" value="Genomic_DNA"/>
</dbReference>
<keyword evidence="3" id="KW-1185">Reference proteome</keyword>
<organism evidence="2 3">
    <name type="scientific">Allacma fusca</name>
    <dbReference type="NCBI Taxonomy" id="39272"/>
    <lineage>
        <taxon>Eukaryota</taxon>
        <taxon>Metazoa</taxon>
        <taxon>Ecdysozoa</taxon>
        <taxon>Arthropoda</taxon>
        <taxon>Hexapoda</taxon>
        <taxon>Collembola</taxon>
        <taxon>Symphypleona</taxon>
        <taxon>Sminthuridae</taxon>
        <taxon>Allacma</taxon>
    </lineage>
</organism>
<evidence type="ECO:0000313" key="3">
    <source>
        <dbReference type="Proteomes" id="UP000708208"/>
    </source>
</evidence>